<keyword evidence="3" id="KW-0813">Transport</keyword>
<dbReference type="Pfam" id="PF02064">
    <property type="entry name" value="MAS20"/>
    <property type="match status" value="1"/>
</dbReference>
<feature type="compositionally biased region" description="Low complexity" evidence="10">
    <location>
        <begin position="195"/>
        <end position="238"/>
    </location>
</feature>
<dbReference type="GO" id="GO:0030150">
    <property type="term" value="P:protein import into mitochondrial matrix"/>
    <property type="evidence" value="ECO:0007669"/>
    <property type="project" value="TreeGrafter"/>
</dbReference>
<comment type="similarity">
    <text evidence="2">Belongs to the Tom20 family.</text>
</comment>
<feature type="compositionally biased region" description="Low complexity" evidence="10">
    <location>
        <begin position="250"/>
        <end position="279"/>
    </location>
</feature>
<feature type="compositionally biased region" description="Low complexity" evidence="10">
    <location>
        <begin position="445"/>
        <end position="466"/>
    </location>
</feature>
<dbReference type="InterPro" id="IPR023392">
    <property type="entry name" value="Tom20_dom_sf"/>
</dbReference>
<evidence type="ECO:0000256" key="1">
    <source>
        <dbReference type="ARBA" id="ARBA00004572"/>
    </source>
</evidence>
<evidence type="ECO:0008006" key="13">
    <source>
        <dbReference type="Google" id="ProtNLM"/>
    </source>
</evidence>
<evidence type="ECO:0000256" key="6">
    <source>
        <dbReference type="ARBA" id="ARBA00022927"/>
    </source>
</evidence>
<dbReference type="GO" id="GO:0006605">
    <property type="term" value="P:protein targeting"/>
    <property type="evidence" value="ECO:0007669"/>
    <property type="project" value="InterPro"/>
</dbReference>
<dbReference type="InterPro" id="IPR002056">
    <property type="entry name" value="MAS20"/>
</dbReference>
<dbReference type="PANTHER" id="PTHR12430">
    <property type="entry name" value="MITOCHONDRIAL IMPORT RECEPTOR SUBUNIT TOM20"/>
    <property type="match status" value="1"/>
</dbReference>
<keyword evidence="5" id="KW-1000">Mitochondrion outer membrane</keyword>
<evidence type="ECO:0000256" key="9">
    <source>
        <dbReference type="ARBA" id="ARBA00023136"/>
    </source>
</evidence>
<keyword evidence="9" id="KW-0472">Membrane</keyword>
<proteinExistence type="inferred from homology"/>
<dbReference type="Gene3D" id="1.20.960.10">
    <property type="entry name" value="Mitochondrial outer membrane translocase complex, subunit Tom20 domain"/>
    <property type="match status" value="1"/>
</dbReference>
<evidence type="ECO:0000256" key="3">
    <source>
        <dbReference type="ARBA" id="ARBA00022448"/>
    </source>
</evidence>
<keyword evidence="12" id="KW-1185">Reference proteome</keyword>
<gene>
    <name evidence="11" type="ORF">A4X13_0g4615</name>
</gene>
<feature type="region of interest" description="Disordered" evidence="10">
    <location>
        <begin position="184"/>
        <end position="476"/>
    </location>
</feature>
<dbReference type="GO" id="GO:0030943">
    <property type="term" value="F:mitochondrion targeting sequence binding"/>
    <property type="evidence" value="ECO:0007669"/>
    <property type="project" value="TreeGrafter"/>
</dbReference>
<comment type="subcellular location">
    <subcellularLocation>
        <location evidence="1">Mitochondrion outer membrane</location>
        <topology evidence="1">Single-pass membrane protein</topology>
    </subcellularLocation>
</comment>
<feature type="compositionally biased region" description="Acidic residues" evidence="10">
    <location>
        <begin position="350"/>
        <end position="385"/>
    </location>
</feature>
<protein>
    <recommendedName>
        <fullName evidence="13">Mitochondrial import receptor subunit TOM20</fullName>
    </recommendedName>
</protein>
<evidence type="ECO:0000256" key="4">
    <source>
        <dbReference type="ARBA" id="ARBA00022692"/>
    </source>
</evidence>
<reference evidence="11" key="1">
    <citation type="submission" date="2016-04" db="EMBL/GenBank/DDBJ databases">
        <authorList>
            <person name="Nguyen H.D."/>
            <person name="Samba Siva P."/>
            <person name="Cullis J."/>
            <person name="Levesque C.A."/>
            <person name="Hambleton S."/>
        </authorList>
    </citation>
    <scope>NUCLEOTIDE SEQUENCE</scope>
    <source>
        <strain evidence="11">DAOMC 236416</strain>
    </source>
</reference>
<evidence type="ECO:0000313" key="11">
    <source>
        <dbReference type="EMBL" id="KAE8250563.1"/>
    </source>
</evidence>
<keyword evidence="8" id="KW-0496">Mitochondrion</keyword>
<feature type="compositionally biased region" description="Low complexity" evidence="10">
    <location>
        <begin position="295"/>
        <end position="319"/>
    </location>
</feature>
<keyword evidence="7" id="KW-1133">Transmembrane helix</keyword>
<dbReference type="AlphaFoldDB" id="A0A177T9P8"/>
<dbReference type="SUPFAM" id="SSF47157">
    <property type="entry name" value="Mitochondrial import receptor subunit Tom20"/>
    <property type="match status" value="1"/>
</dbReference>
<accession>A0A177T9P8</accession>
<evidence type="ECO:0000256" key="10">
    <source>
        <dbReference type="SAM" id="MobiDB-lite"/>
    </source>
</evidence>
<evidence type="ECO:0000256" key="5">
    <source>
        <dbReference type="ARBA" id="ARBA00022787"/>
    </source>
</evidence>
<feature type="compositionally biased region" description="Pro residues" evidence="10">
    <location>
        <begin position="390"/>
        <end position="411"/>
    </location>
</feature>
<keyword evidence="4" id="KW-0812">Transmembrane</keyword>
<organism evidence="11 12">
    <name type="scientific">Tilletia indica</name>
    <dbReference type="NCBI Taxonomy" id="43049"/>
    <lineage>
        <taxon>Eukaryota</taxon>
        <taxon>Fungi</taxon>
        <taxon>Dikarya</taxon>
        <taxon>Basidiomycota</taxon>
        <taxon>Ustilaginomycotina</taxon>
        <taxon>Exobasidiomycetes</taxon>
        <taxon>Tilletiales</taxon>
        <taxon>Tilletiaceae</taxon>
        <taxon>Tilletia</taxon>
    </lineage>
</organism>
<comment type="caution">
    <text evidence="11">The sequence shown here is derived from an EMBL/GenBank/DDBJ whole genome shotgun (WGS) entry which is preliminary data.</text>
</comment>
<feature type="compositionally biased region" description="Acidic residues" evidence="10">
    <location>
        <begin position="433"/>
        <end position="444"/>
    </location>
</feature>
<evidence type="ECO:0000256" key="8">
    <source>
        <dbReference type="ARBA" id="ARBA00023128"/>
    </source>
</evidence>
<feature type="compositionally biased region" description="Low complexity" evidence="10">
    <location>
        <begin position="48"/>
        <end position="65"/>
    </location>
</feature>
<name>A0A177T9P8_9BASI</name>
<sequence>MKTSTVVTVSAATLVSAGVAYALYFDYRRRNDATFRKTLRKQSKKASKAAAGAKGGDSASGSAGSIPRTPAERAAAIDRAYAEIKRADKEDAPKDYASVRSYFDHQVGLGETLTAAGPEAHYDAAIAFVKALRVYIEPLELLEIYGKALNKDVYAIVMELIAKDMIENTAGGAASGSAAAASSKLGDIDSDEPTTKSTSAPSPAPAATTSTSASAPTTDTPAASSSAESPSASADAPTQAPTESVLEADTAPTSSTQTATSSSDEMMGSTTGPASTTSSQEWDAISASSAIGHNSSQPAATTPSTSTPSDSTQTPAATTEVPSAVEESIAPAQAPTPSASHAAEPVLSEVDVEAEQDQPQQDEEVPAPAPELEELEPDAIGEESVADPPEVAPPTPAAAPAPAPAPAPPANVFPAFETAAPSFAEVAAHATEEEQEEEKVEEESVPSTSESWASVQPPSSIPKSPSGGNRDAPRWS</sequence>
<dbReference type="PANTHER" id="PTHR12430:SF0">
    <property type="entry name" value="TRANSLOCASE OF OUTER MITOCHONDRIAL MEMBRANE 20"/>
    <property type="match status" value="1"/>
</dbReference>
<dbReference type="GO" id="GO:0005742">
    <property type="term" value="C:mitochondrial outer membrane translocase complex"/>
    <property type="evidence" value="ECO:0007669"/>
    <property type="project" value="InterPro"/>
</dbReference>
<evidence type="ECO:0000313" key="12">
    <source>
        <dbReference type="Proteomes" id="UP000077521"/>
    </source>
</evidence>
<dbReference type="EMBL" id="LWDF02000311">
    <property type="protein sequence ID" value="KAE8250563.1"/>
    <property type="molecule type" value="Genomic_DNA"/>
</dbReference>
<dbReference type="GO" id="GO:0008320">
    <property type="term" value="F:protein transmembrane transporter activity"/>
    <property type="evidence" value="ECO:0007669"/>
    <property type="project" value="TreeGrafter"/>
</dbReference>
<feature type="region of interest" description="Disordered" evidence="10">
    <location>
        <begin position="45"/>
        <end position="69"/>
    </location>
</feature>
<dbReference type="GO" id="GO:0016031">
    <property type="term" value="P:tRNA import into mitochondrion"/>
    <property type="evidence" value="ECO:0007669"/>
    <property type="project" value="TreeGrafter"/>
</dbReference>
<reference evidence="11" key="2">
    <citation type="journal article" date="2019" name="IMA Fungus">
        <title>Genome sequencing and comparison of five Tilletia species to identify candidate genes for the detection of regulated species infecting wheat.</title>
        <authorList>
            <person name="Nguyen H.D.T."/>
            <person name="Sultana T."/>
            <person name="Kesanakurti P."/>
            <person name="Hambleton S."/>
        </authorList>
    </citation>
    <scope>NUCLEOTIDE SEQUENCE</scope>
    <source>
        <strain evidence="11">DAOMC 236416</strain>
    </source>
</reference>
<evidence type="ECO:0000256" key="2">
    <source>
        <dbReference type="ARBA" id="ARBA00005792"/>
    </source>
</evidence>
<evidence type="ECO:0000256" key="7">
    <source>
        <dbReference type="ARBA" id="ARBA00022989"/>
    </source>
</evidence>
<keyword evidence="6" id="KW-0653">Protein transport</keyword>
<dbReference type="GO" id="GO:0006886">
    <property type="term" value="P:intracellular protein transport"/>
    <property type="evidence" value="ECO:0007669"/>
    <property type="project" value="InterPro"/>
</dbReference>
<dbReference type="Proteomes" id="UP000077521">
    <property type="component" value="Unassembled WGS sequence"/>
</dbReference>